<evidence type="ECO:0000313" key="3">
    <source>
        <dbReference type="Proteomes" id="UP000176287"/>
    </source>
</evidence>
<reference evidence="2 3" key="1">
    <citation type="journal article" date="2016" name="Nat. Commun.">
        <title>Thousands of microbial genomes shed light on interconnected biogeochemical processes in an aquifer system.</title>
        <authorList>
            <person name="Anantharaman K."/>
            <person name="Brown C.T."/>
            <person name="Hug L.A."/>
            <person name="Sharon I."/>
            <person name="Castelle C.J."/>
            <person name="Probst A.J."/>
            <person name="Thomas B.C."/>
            <person name="Singh A."/>
            <person name="Wilkins M.J."/>
            <person name="Karaoz U."/>
            <person name="Brodie E.L."/>
            <person name="Williams K.H."/>
            <person name="Hubbard S.S."/>
            <person name="Banfield J.F."/>
        </authorList>
    </citation>
    <scope>NUCLEOTIDE SEQUENCE [LARGE SCALE GENOMIC DNA]</scope>
</reference>
<dbReference type="Proteomes" id="UP000176287">
    <property type="component" value="Unassembled WGS sequence"/>
</dbReference>
<feature type="transmembrane region" description="Helical" evidence="1">
    <location>
        <begin position="29"/>
        <end position="45"/>
    </location>
</feature>
<dbReference type="EMBL" id="MHKZ01000016">
    <property type="protein sequence ID" value="OGZ00619.1"/>
    <property type="molecule type" value="Genomic_DNA"/>
</dbReference>
<keyword evidence="1" id="KW-0472">Membrane</keyword>
<dbReference type="STRING" id="1798649.A3B13_02190"/>
<keyword evidence="1" id="KW-1133">Transmembrane helix</keyword>
<feature type="transmembrane region" description="Helical" evidence="1">
    <location>
        <begin position="52"/>
        <end position="70"/>
    </location>
</feature>
<keyword evidence="1" id="KW-0812">Transmembrane</keyword>
<organism evidence="2 3">
    <name type="scientific">Candidatus Liptonbacteria bacterium RIFCSPLOWO2_01_FULL_45_15</name>
    <dbReference type="NCBI Taxonomy" id="1798649"/>
    <lineage>
        <taxon>Bacteria</taxon>
        <taxon>Candidatus Liptoniibacteriota</taxon>
    </lineage>
</organism>
<sequence length="111" mass="12733">MASKIRQIFFNALPVLIMVGLIPLVPNDYHLSMVYILIIGAAFYVKKEKNDLLFFVFGFFVMAIFENLFVKTGVETFQRNSLLGVMPLWLPLLWGYGFVAIKRSIIVLEGR</sequence>
<feature type="transmembrane region" description="Helical" evidence="1">
    <location>
        <begin position="7"/>
        <end position="23"/>
    </location>
</feature>
<dbReference type="AlphaFoldDB" id="A0A1G2CGU4"/>
<evidence type="ECO:0000256" key="1">
    <source>
        <dbReference type="SAM" id="Phobius"/>
    </source>
</evidence>
<evidence type="ECO:0000313" key="2">
    <source>
        <dbReference type="EMBL" id="OGZ00619.1"/>
    </source>
</evidence>
<gene>
    <name evidence="2" type="ORF">A3B13_02190</name>
</gene>
<feature type="transmembrane region" description="Helical" evidence="1">
    <location>
        <begin position="82"/>
        <end position="101"/>
    </location>
</feature>
<protein>
    <submittedName>
        <fullName evidence="2">Uncharacterized protein</fullName>
    </submittedName>
</protein>
<accession>A0A1G2CGU4</accession>
<name>A0A1G2CGU4_9BACT</name>
<comment type="caution">
    <text evidence="2">The sequence shown here is derived from an EMBL/GenBank/DDBJ whole genome shotgun (WGS) entry which is preliminary data.</text>
</comment>
<proteinExistence type="predicted"/>